<dbReference type="EMBL" id="BPWL01000004">
    <property type="protein sequence ID" value="GJJ09083.1"/>
    <property type="molecule type" value="Genomic_DNA"/>
</dbReference>
<protein>
    <recommendedName>
        <fullName evidence="10">Cytochrome b-c1 complex subunit 2, mitochondrial</fullName>
    </recommendedName>
</protein>
<evidence type="ECO:0000256" key="10">
    <source>
        <dbReference type="ARBA" id="ARBA00040751"/>
    </source>
</evidence>
<evidence type="ECO:0000256" key="4">
    <source>
        <dbReference type="ARBA" id="ARBA00022792"/>
    </source>
</evidence>
<evidence type="ECO:0000259" key="12">
    <source>
        <dbReference type="Pfam" id="PF05193"/>
    </source>
</evidence>
<evidence type="ECO:0000259" key="11">
    <source>
        <dbReference type="Pfam" id="PF00675"/>
    </source>
</evidence>
<evidence type="ECO:0000313" key="14">
    <source>
        <dbReference type="Proteomes" id="UP001050691"/>
    </source>
</evidence>
<organism evidence="13 14">
    <name type="scientific">Clathrus columnatus</name>
    <dbReference type="NCBI Taxonomy" id="1419009"/>
    <lineage>
        <taxon>Eukaryota</taxon>
        <taxon>Fungi</taxon>
        <taxon>Dikarya</taxon>
        <taxon>Basidiomycota</taxon>
        <taxon>Agaricomycotina</taxon>
        <taxon>Agaricomycetes</taxon>
        <taxon>Phallomycetidae</taxon>
        <taxon>Phallales</taxon>
        <taxon>Clathraceae</taxon>
        <taxon>Clathrus</taxon>
    </lineage>
</organism>
<dbReference type="GO" id="GO:0005743">
    <property type="term" value="C:mitochondrial inner membrane"/>
    <property type="evidence" value="ECO:0007669"/>
    <property type="project" value="UniProtKB-SubCell"/>
</dbReference>
<dbReference type="SUPFAM" id="SSF63411">
    <property type="entry name" value="LuxS/MPP-like metallohydrolase"/>
    <property type="match status" value="2"/>
</dbReference>
<dbReference type="Pfam" id="PF00675">
    <property type="entry name" value="Peptidase_M16"/>
    <property type="match status" value="1"/>
</dbReference>
<evidence type="ECO:0000256" key="7">
    <source>
        <dbReference type="ARBA" id="ARBA00023128"/>
    </source>
</evidence>
<keyword evidence="3" id="KW-0679">Respiratory chain</keyword>
<accession>A0AAV5A787</accession>
<keyword evidence="5" id="KW-0809">Transit peptide</keyword>
<evidence type="ECO:0000256" key="8">
    <source>
        <dbReference type="ARBA" id="ARBA00023136"/>
    </source>
</evidence>
<comment type="caution">
    <text evidence="13">The sequence shown here is derived from an EMBL/GenBank/DDBJ whole genome shotgun (WGS) entry which is preliminary data.</text>
</comment>
<dbReference type="PANTHER" id="PTHR11851">
    <property type="entry name" value="METALLOPROTEASE"/>
    <property type="match status" value="1"/>
</dbReference>
<keyword evidence="4" id="KW-0999">Mitochondrion inner membrane</keyword>
<dbReference type="Proteomes" id="UP001050691">
    <property type="component" value="Unassembled WGS sequence"/>
</dbReference>
<evidence type="ECO:0000313" key="13">
    <source>
        <dbReference type="EMBL" id="GJJ09083.1"/>
    </source>
</evidence>
<name>A0AAV5A787_9AGAM</name>
<comment type="similarity">
    <text evidence="9">Belongs to the peptidase M16 family. UQCRC2/QCR2 subfamily.</text>
</comment>
<dbReference type="GO" id="GO:0046872">
    <property type="term" value="F:metal ion binding"/>
    <property type="evidence" value="ECO:0007669"/>
    <property type="project" value="InterPro"/>
</dbReference>
<evidence type="ECO:0000256" key="6">
    <source>
        <dbReference type="ARBA" id="ARBA00022982"/>
    </source>
</evidence>
<evidence type="ECO:0000256" key="3">
    <source>
        <dbReference type="ARBA" id="ARBA00022660"/>
    </source>
</evidence>
<dbReference type="AlphaFoldDB" id="A0AAV5A787"/>
<dbReference type="InterPro" id="IPR011765">
    <property type="entry name" value="Pept_M16_N"/>
</dbReference>
<dbReference type="PANTHER" id="PTHR11851:SF209">
    <property type="entry name" value="CYTOCHROME B-C1 COMPLEX SUBUNIT 2, MITOCHONDRIAL"/>
    <property type="match status" value="1"/>
</dbReference>
<keyword evidence="14" id="KW-1185">Reference proteome</keyword>
<dbReference type="Gene3D" id="3.30.830.10">
    <property type="entry name" value="Metalloenzyme, LuxS/M16 peptidase-like"/>
    <property type="match status" value="2"/>
</dbReference>
<proteinExistence type="inferred from homology"/>
<keyword evidence="7" id="KW-0496">Mitochondrion</keyword>
<reference evidence="13" key="1">
    <citation type="submission" date="2021-10" db="EMBL/GenBank/DDBJ databases">
        <title>De novo Genome Assembly of Clathrus columnatus (Basidiomycota, Fungi) Using Illumina and Nanopore Sequence Data.</title>
        <authorList>
            <person name="Ogiso-Tanaka E."/>
            <person name="Itagaki H."/>
            <person name="Hosoya T."/>
            <person name="Hosaka K."/>
        </authorList>
    </citation>
    <scope>NUCLEOTIDE SEQUENCE</scope>
    <source>
        <strain evidence="13">MO-923</strain>
    </source>
</reference>
<feature type="domain" description="Peptidase M16 N-terminal" evidence="11">
    <location>
        <begin position="35"/>
        <end position="175"/>
    </location>
</feature>
<gene>
    <name evidence="13" type="ORF">Clacol_003305</name>
</gene>
<evidence type="ECO:0000256" key="9">
    <source>
        <dbReference type="ARBA" id="ARBA00038146"/>
    </source>
</evidence>
<dbReference type="InterPro" id="IPR011249">
    <property type="entry name" value="Metalloenz_LuxS/M16"/>
</dbReference>
<keyword evidence="8" id="KW-0472">Membrane</keyword>
<dbReference type="InterPro" id="IPR050361">
    <property type="entry name" value="MPP/UQCRC_Complex"/>
</dbReference>
<evidence type="ECO:0000256" key="2">
    <source>
        <dbReference type="ARBA" id="ARBA00022448"/>
    </source>
</evidence>
<dbReference type="FunFam" id="3.30.830.10:FF:000021">
    <property type="entry name" value="Cytochrome b-c1 complex subunit 2"/>
    <property type="match status" value="1"/>
</dbReference>
<dbReference type="Pfam" id="PF05193">
    <property type="entry name" value="Peptidase_M16_C"/>
    <property type="match status" value="1"/>
</dbReference>
<evidence type="ECO:0000256" key="5">
    <source>
        <dbReference type="ARBA" id="ARBA00022946"/>
    </source>
</evidence>
<keyword evidence="6" id="KW-0249">Electron transport</keyword>
<sequence length="422" mass="45339">MLASATRAASTRRLASRARHFATVTDTSGFKIIAADNGQSTTSVSFVVKAGSRYEPKPGLAHVLRNFGFKNTTQRSALGTIREAELYGGVLSSSMSREHVTYTADFLREDEEYFVEVLSNILTSTRFTRYELEESVLPYVEAEATEARADPATYAIELAHAIAFRSGLGAPLFSPPHSHITIEDVTQYAKNAFGRENVTILGSGISQEKLSKLVTKHLSSAPNVGVTGPQTTKYHGGETRVTFSEHGQHAPHTIFIGYGIPGQPSAELSILNSYLSTTPSLKWSTSSSPLATGLPSETSAKPVLLQYSDAALFGVIVQGKTPEGVTEAGKTVAQVLKNLSVKEEDFKRATAKAKFSAASEQDSRSGHLVAATAPWVNQLFSSTEKLTSASVGKLASDLRKAKPTFVAVGDIYRLPHLDQLGL</sequence>
<feature type="domain" description="Peptidase M16 C-terminal" evidence="12">
    <location>
        <begin position="180"/>
        <end position="349"/>
    </location>
</feature>
<evidence type="ECO:0000256" key="1">
    <source>
        <dbReference type="ARBA" id="ARBA00004443"/>
    </source>
</evidence>
<comment type="subcellular location">
    <subcellularLocation>
        <location evidence="1">Mitochondrion inner membrane</location>
        <topology evidence="1">Peripheral membrane protein</topology>
        <orientation evidence="1">Matrix side</orientation>
    </subcellularLocation>
</comment>
<dbReference type="InterPro" id="IPR007863">
    <property type="entry name" value="Peptidase_M16_C"/>
</dbReference>
<keyword evidence="2" id="KW-0813">Transport</keyword>